<evidence type="ECO:0000313" key="3">
    <source>
        <dbReference type="Proteomes" id="UP001352852"/>
    </source>
</evidence>
<keyword evidence="3" id="KW-1185">Reference proteome</keyword>
<accession>A0ABU7CZI9</accession>
<comment type="caution">
    <text evidence="2">The sequence shown here is derived from an EMBL/GenBank/DDBJ whole genome shotgun (WGS) entry which is preliminary data.</text>
</comment>
<dbReference type="Proteomes" id="UP001352852">
    <property type="component" value="Unassembled WGS sequence"/>
</dbReference>
<keyword evidence="1" id="KW-1133">Transmembrane helix</keyword>
<keyword evidence="1" id="KW-0472">Membrane</keyword>
<protein>
    <submittedName>
        <fullName evidence="2">Uncharacterized protein</fullName>
    </submittedName>
</protein>
<dbReference type="EMBL" id="JAHUTJ010009914">
    <property type="protein sequence ID" value="MED6268129.1"/>
    <property type="molecule type" value="Genomic_DNA"/>
</dbReference>
<evidence type="ECO:0000313" key="2">
    <source>
        <dbReference type="EMBL" id="MED6268129.1"/>
    </source>
</evidence>
<gene>
    <name evidence="2" type="ORF">CHARACLAT_019126</name>
</gene>
<proteinExistence type="predicted"/>
<dbReference type="InterPro" id="IPR038377">
    <property type="entry name" value="Na/Glc_symporter_sf"/>
</dbReference>
<reference evidence="2 3" key="1">
    <citation type="submission" date="2021-06" db="EMBL/GenBank/DDBJ databases">
        <authorList>
            <person name="Palmer J.M."/>
        </authorList>
    </citation>
    <scope>NUCLEOTIDE SEQUENCE [LARGE SCALE GENOMIC DNA]</scope>
    <source>
        <strain evidence="2 3">CL_MEX2019</strain>
        <tissue evidence="2">Muscle</tissue>
    </source>
</reference>
<keyword evidence="1" id="KW-0812">Transmembrane</keyword>
<name>A0ABU7CZI9_9TELE</name>
<organism evidence="2 3">
    <name type="scientific">Characodon lateralis</name>
    <dbReference type="NCBI Taxonomy" id="208331"/>
    <lineage>
        <taxon>Eukaryota</taxon>
        <taxon>Metazoa</taxon>
        <taxon>Chordata</taxon>
        <taxon>Craniata</taxon>
        <taxon>Vertebrata</taxon>
        <taxon>Euteleostomi</taxon>
        <taxon>Actinopterygii</taxon>
        <taxon>Neopterygii</taxon>
        <taxon>Teleostei</taxon>
        <taxon>Neoteleostei</taxon>
        <taxon>Acanthomorphata</taxon>
        <taxon>Ovalentaria</taxon>
        <taxon>Atherinomorphae</taxon>
        <taxon>Cyprinodontiformes</taxon>
        <taxon>Goodeidae</taxon>
        <taxon>Characodon</taxon>
    </lineage>
</organism>
<feature type="transmembrane region" description="Helical" evidence="1">
    <location>
        <begin position="102"/>
        <end position="126"/>
    </location>
</feature>
<sequence length="164" mass="17729">MSEPPLHICRSSFYTYHALIGILLDASNNWSTYDCDTGLSSGYSLHSAGRTLFSSLHHPAYPRISQFALCWIKIVPGSGSMTFQCCFHQRTLSASSSRTAQLTCFAAAFLIAILGTPPALVGAVAASTDWNLTVWLSSSLNPKGARFHPAPHSAVSHSILHINH</sequence>
<dbReference type="Gene3D" id="1.20.1730.10">
    <property type="entry name" value="Sodium/glucose cotransporter"/>
    <property type="match status" value="1"/>
</dbReference>
<evidence type="ECO:0000256" key="1">
    <source>
        <dbReference type="SAM" id="Phobius"/>
    </source>
</evidence>